<sequence length="170" mass="19298">MAIGEAMAAARKRQGITQLDLSQEVSYSRESIAKYETGTRKLPRDMYPTVTQQIDDPEFYFETWGETTGLVSIPYFNGDHIDQHPASMVYLVTKETAEAMDHLDHLNWGKPASAYTHEEMTQLEKALLENLDAAASMINMVASLSKTHGFSMKSLFQKWQVSLKARKYKL</sequence>
<proteinExistence type="predicted"/>
<dbReference type="eggNOG" id="ENOG5032HS1">
    <property type="taxonomic scope" value="Bacteria"/>
</dbReference>
<dbReference type="AlphaFoldDB" id="W7LAK5"/>
<reference evidence="2 3" key="2">
    <citation type="journal article" date="2016" name="Sci. Rep.">
        <title>A novel serine protease, Sep1, from Bacillus firmus DS-1 has nematicidal activity and degrades multiple intestinal-associated nematode proteins.</title>
        <authorList>
            <person name="Geng C."/>
            <person name="Nie X."/>
            <person name="Tang Z."/>
            <person name="Zhang Y."/>
            <person name="Lin J."/>
            <person name="Sun M."/>
            <person name="Peng D."/>
        </authorList>
    </citation>
    <scope>NUCLEOTIDE SEQUENCE [LARGE SCALE GENOMIC DNA]</scope>
    <source>
        <strain evidence="2 3">DS1</strain>
    </source>
</reference>
<reference evidence="3" key="1">
    <citation type="submission" date="2013-03" db="EMBL/GenBank/DDBJ databases">
        <title>Draft genome sequence of Bacillus firmus DS1.</title>
        <authorList>
            <person name="Peng D."/>
            <person name="Zhu L."/>
            <person name="Sun M."/>
        </authorList>
    </citation>
    <scope>NUCLEOTIDE SEQUENCE [LARGE SCALE GENOMIC DNA]</scope>
    <source>
        <strain evidence="3">DS1</strain>
    </source>
</reference>
<dbReference type="InterPro" id="IPR010982">
    <property type="entry name" value="Lambda_DNA-bd_dom_sf"/>
</dbReference>
<gene>
    <name evidence="2" type="ORF">PBF_21908</name>
</gene>
<evidence type="ECO:0000313" key="2">
    <source>
        <dbReference type="EMBL" id="EWG08864.1"/>
    </source>
</evidence>
<evidence type="ECO:0000259" key="1">
    <source>
        <dbReference type="PROSITE" id="PS50943"/>
    </source>
</evidence>
<dbReference type="Gene3D" id="1.10.260.40">
    <property type="entry name" value="lambda repressor-like DNA-binding domains"/>
    <property type="match status" value="1"/>
</dbReference>
<comment type="caution">
    <text evidence="2">The sequence shown here is derived from an EMBL/GenBank/DDBJ whole genome shotgun (WGS) entry which is preliminary data.</text>
</comment>
<dbReference type="EMBL" id="APVL01000027">
    <property type="protein sequence ID" value="EWG08864.1"/>
    <property type="molecule type" value="Genomic_DNA"/>
</dbReference>
<organism evidence="2 3">
    <name type="scientific">Cytobacillus firmus DS1</name>
    <dbReference type="NCBI Taxonomy" id="1307436"/>
    <lineage>
        <taxon>Bacteria</taxon>
        <taxon>Bacillati</taxon>
        <taxon>Bacillota</taxon>
        <taxon>Bacilli</taxon>
        <taxon>Bacillales</taxon>
        <taxon>Bacillaceae</taxon>
        <taxon>Cytobacillus</taxon>
    </lineage>
</organism>
<name>W7LAK5_CYTFI</name>
<feature type="domain" description="HTH cro/C1-type" evidence="1">
    <location>
        <begin position="7"/>
        <end position="43"/>
    </location>
</feature>
<accession>W7LAK5</accession>
<dbReference type="InterPro" id="IPR001387">
    <property type="entry name" value="Cro/C1-type_HTH"/>
</dbReference>
<dbReference type="SUPFAM" id="SSF47413">
    <property type="entry name" value="lambda repressor-like DNA-binding domains"/>
    <property type="match status" value="1"/>
</dbReference>
<dbReference type="GO" id="GO:0003677">
    <property type="term" value="F:DNA binding"/>
    <property type="evidence" value="ECO:0007669"/>
    <property type="project" value="InterPro"/>
</dbReference>
<dbReference type="SMART" id="SM00530">
    <property type="entry name" value="HTH_XRE"/>
    <property type="match status" value="1"/>
</dbReference>
<dbReference type="OrthoDB" id="2857438at2"/>
<dbReference type="Proteomes" id="UP000019270">
    <property type="component" value="Unassembled WGS sequence"/>
</dbReference>
<dbReference type="PROSITE" id="PS50943">
    <property type="entry name" value="HTH_CROC1"/>
    <property type="match status" value="1"/>
</dbReference>
<evidence type="ECO:0000313" key="3">
    <source>
        <dbReference type="Proteomes" id="UP000019270"/>
    </source>
</evidence>
<dbReference type="Pfam" id="PF01381">
    <property type="entry name" value="HTH_3"/>
    <property type="match status" value="1"/>
</dbReference>
<protein>
    <recommendedName>
        <fullName evidence="1">HTH cro/C1-type domain-containing protein</fullName>
    </recommendedName>
</protein>
<dbReference type="PATRIC" id="fig|1307436.3.peg.4674"/>
<dbReference type="RefSeq" id="WP_035332745.1">
    <property type="nucleotide sequence ID" value="NZ_APVL01000027.1"/>
</dbReference>
<dbReference type="CDD" id="cd00093">
    <property type="entry name" value="HTH_XRE"/>
    <property type="match status" value="1"/>
</dbReference>